<evidence type="ECO:0000313" key="2">
    <source>
        <dbReference type="EnsemblMetazoa" id="G3143.3:cds"/>
    </source>
</evidence>
<organism evidence="2 3">
    <name type="scientific">Magallana gigas</name>
    <name type="common">Pacific oyster</name>
    <name type="synonym">Crassostrea gigas</name>
    <dbReference type="NCBI Taxonomy" id="29159"/>
    <lineage>
        <taxon>Eukaryota</taxon>
        <taxon>Metazoa</taxon>
        <taxon>Spiralia</taxon>
        <taxon>Lophotrochozoa</taxon>
        <taxon>Mollusca</taxon>
        <taxon>Bivalvia</taxon>
        <taxon>Autobranchia</taxon>
        <taxon>Pteriomorphia</taxon>
        <taxon>Ostreida</taxon>
        <taxon>Ostreoidea</taxon>
        <taxon>Ostreidae</taxon>
        <taxon>Magallana</taxon>
    </lineage>
</organism>
<dbReference type="EnsemblMetazoa" id="G3143.1">
    <property type="protein sequence ID" value="G3143.1:cds"/>
    <property type="gene ID" value="G3143"/>
</dbReference>
<dbReference type="EnsemblMetazoa" id="G3143.2">
    <property type="protein sequence ID" value="G3143.2:cds"/>
    <property type="gene ID" value="G3143"/>
</dbReference>
<dbReference type="Gene3D" id="3.40.50.800">
    <property type="entry name" value="Anticodon-binding domain"/>
    <property type="match status" value="1"/>
</dbReference>
<proteinExistence type="predicted"/>
<dbReference type="GO" id="GO:0006264">
    <property type="term" value="P:mitochondrial DNA replication"/>
    <property type="evidence" value="ECO:0007669"/>
    <property type="project" value="TreeGrafter"/>
</dbReference>
<dbReference type="Proteomes" id="UP000005408">
    <property type="component" value="Unassembled WGS sequence"/>
</dbReference>
<dbReference type="OrthoDB" id="57698at2759"/>
<keyword evidence="3" id="KW-1185">Reference proteome</keyword>
<dbReference type="PANTHER" id="PTHR10745:SF8">
    <property type="entry name" value="DNA POLYMERASE SUBUNIT GAMMA-2, MITOCHONDRIAL"/>
    <property type="match status" value="1"/>
</dbReference>
<dbReference type="Gene3D" id="3.30.930.10">
    <property type="entry name" value="Bira Bifunctional Protein, Domain 2"/>
    <property type="match status" value="1"/>
</dbReference>
<dbReference type="EnsemblMetazoa" id="G3143.4">
    <property type="protein sequence ID" value="G3143.4:cds"/>
    <property type="gene ID" value="G3143"/>
</dbReference>
<dbReference type="InterPro" id="IPR036621">
    <property type="entry name" value="Anticodon-bd_dom_sf"/>
</dbReference>
<sequence length="383" mass="44108">MAKITGDQWTKLKSLLRLRGFVTEKSADRRGCIYKFGPAGTLLKNNIRRTWWDWVVVKQDWKVFPVEGEILKSDDALRKDFKEECLDHFGDIHKMFNTTLPFSLVHTGECFKQTANKPHHFLFDSREMTNLVSFNFCRSQLSVQKFDQLVTSRLMWWRKFAENPSSFLESESKEEENVINILYEFPWGQDSVEVIRNHGSQFLESSSPAVLELMSSNQNSKNSVENSHSLPSVIECNMFLEGGMLAYLIDAYTEKRTFSLNSDSEDKGKIARTVLQLHPAFAPYNVSIAVTEGMNPTLQRVIKHVSKEIHQSNILSLDVSSNSDSLENQFIRNDELGIPFSVVIDEDTIDMASIGVRHRDSTLKEKIHITEIKDFIQRQIQFI</sequence>
<accession>A0A8W8M7V7</accession>
<dbReference type="Pfam" id="PF03129">
    <property type="entry name" value="HGTP_anticodon"/>
    <property type="match status" value="1"/>
</dbReference>
<dbReference type="SUPFAM" id="SSF52954">
    <property type="entry name" value="Class II aaRS ABD-related"/>
    <property type="match status" value="1"/>
</dbReference>
<evidence type="ECO:0000313" key="3">
    <source>
        <dbReference type="Proteomes" id="UP000005408"/>
    </source>
</evidence>
<protein>
    <recommendedName>
        <fullName evidence="1">Anticodon-binding domain-containing protein</fullName>
    </recommendedName>
</protein>
<reference evidence="2" key="1">
    <citation type="submission" date="2022-08" db="UniProtKB">
        <authorList>
            <consortium name="EnsemblMetazoa"/>
        </authorList>
    </citation>
    <scope>IDENTIFICATION</scope>
    <source>
        <strain evidence="2">05x7-T-G4-1.051#20</strain>
    </source>
</reference>
<feature type="domain" description="Anticodon-binding" evidence="1">
    <location>
        <begin position="295"/>
        <end position="378"/>
    </location>
</feature>
<dbReference type="InterPro" id="IPR004154">
    <property type="entry name" value="Anticodon-bd"/>
</dbReference>
<dbReference type="SUPFAM" id="SSF55681">
    <property type="entry name" value="Class II aaRS and biotin synthetases"/>
    <property type="match status" value="1"/>
</dbReference>
<dbReference type="GO" id="GO:0005739">
    <property type="term" value="C:mitochondrion"/>
    <property type="evidence" value="ECO:0007669"/>
    <property type="project" value="TreeGrafter"/>
</dbReference>
<dbReference type="OMA" id="DEMGIMF"/>
<dbReference type="EnsemblMetazoa" id="G3143.3">
    <property type="protein sequence ID" value="G3143.3:cds"/>
    <property type="gene ID" value="G3143"/>
</dbReference>
<dbReference type="PANTHER" id="PTHR10745">
    <property type="entry name" value="GLYCYL-TRNA SYNTHETASE/DNA POLYMERASE SUBUNIT GAMMA-2"/>
    <property type="match status" value="1"/>
</dbReference>
<dbReference type="InterPro" id="IPR027031">
    <property type="entry name" value="Gly-tRNA_synthase/POLG2"/>
</dbReference>
<dbReference type="InterPro" id="IPR045864">
    <property type="entry name" value="aa-tRNA-synth_II/BPL/LPL"/>
</dbReference>
<dbReference type="AlphaFoldDB" id="A0A8W8M7V7"/>
<evidence type="ECO:0000259" key="1">
    <source>
        <dbReference type="Pfam" id="PF03129"/>
    </source>
</evidence>
<name>A0A8W8M7V7_MAGGI</name>